<proteinExistence type="predicted"/>
<evidence type="ECO:0000313" key="1">
    <source>
        <dbReference type="EMBL" id="SDD54219.1"/>
    </source>
</evidence>
<dbReference type="Proteomes" id="UP000198757">
    <property type="component" value="Unassembled WGS sequence"/>
</dbReference>
<keyword evidence="2" id="KW-1185">Reference proteome</keyword>
<dbReference type="EMBL" id="FMZO01000010">
    <property type="protein sequence ID" value="SDD54219.1"/>
    <property type="molecule type" value="Genomic_DNA"/>
</dbReference>
<evidence type="ECO:0008006" key="3">
    <source>
        <dbReference type="Google" id="ProtNLM"/>
    </source>
</evidence>
<gene>
    <name evidence="1" type="ORF">SAMN04487894_11063</name>
</gene>
<evidence type="ECO:0000313" key="2">
    <source>
        <dbReference type="Proteomes" id="UP000198757"/>
    </source>
</evidence>
<organism evidence="1 2">
    <name type="scientific">Niabella drilacis (strain DSM 25811 / CCM 8410 / CCUG 62505 / LMG 26954 / E90)</name>
    <dbReference type="NCBI Taxonomy" id="1285928"/>
    <lineage>
        <taxon>Bacteria</taxon>
        <taxon>Pseudomonadati</taxon>
        <taxon>Bacteroidota</taxon>
        <taxon>Chitinophagia</taxon>
        <taxon>Chitinophagales</taxon>
        <taxon>Chitinophagaceae</taxon>
        <taxon>Niabella</taxon>
    </lineage>
</organism>
<protein>
    <recommendedName>
        <fullName evidence="3">Natural product</fullName>
    </recommendedName>
</protein>
<name>A0A1G6VKW6_NIADE</name>
<dbReference type="AlphaFoldDB" id="A0A1G6VKW6"/>
<reference evidence="2" key="1">
    <citation type="submission" date="2016-10" db="EMBL/GenBank/DDBJ databases">
        <authorList>
            <person name="Varghese N."/>
            <person name="Submissions S."/>
        </authorList>
    </citation>
    <scope>NUCLEOTIDE SEQUENCE [LARGE SCALE GENOMIC DNA]</scope>
    <source>
        <strain evidence="2">DSM 25811 / CCM 8410 / LMG 26954 / E90</strain>
    </source>
</reference>
<sequence>MKKLKLRLTESGTLEILTREQLKKILGGNGSGGSGGSGRDCPCGASCSHTVTVLGHTETFVGTCKSEMIDPDGNSVPGGPCFCSV</sequence>
<accession>A0A1G6VKW6</accession>